<evidence type="ECO:0000256" key="2">
    <source>
        <dbReference type="ARBA" id="ARBA00004243"/>
    </source>
</evidence>
<keyword evidence="5" id="KW-0472">Membrane</keyword>
<dbReference type="Ensembl" id="ENSPSTT00000021815.1">
    <property type="protein sequence ID" value="ENSPSTP00000020797.1"/>
    <property type="gene ID" value="ENSPSTG00000015112.1"/>
</dbReference>
<organism evidence="6 7">
    <name type="scientific">Pavo cristatus</name>
    <name type="common">Indian peafowl</name>
    <name type="synonym">Blue peafowl</name>
    <dbReference type="NCBI Taxonomy" id="9049"/>
    <lineage>
        <taxon>Eukaryota</taxon>
        <taxon>Metazoa</taxon>
        <taxon>Chordata</taxon>
        <taxon>Craniata</taxon>
        <taxon>Vertebrata</taxon>
        <taxon>Euteleostomi</taxon>
        <taxon>Archelosauria</taxon>
        <taxon>Archosauria</taxon>
        <taxon>Dinosauria</taxon>
        <taxon>Saurischia</taxon>
        <taxon>Theropoda</taxon>
        <taxon>Coelurosauria</taxon>
        <taxon>Aves</taxon>
        <taxon>Neognathae</taxon>
        <taxon>Galloanserae</taxon>
        <taxon>Galliformes</taxon>
        <taxon>Phasianidae</taxon>
        <taxon>Phasianinae</taxon>
        <taxon>Pavo</taxon>
    </lineage>
</organism>
<keyword evidence="4" id="KW-1133">Transmembrane helix</keyword>
<dbReference type="GO" id="GO:0005743">
    <property type="term" value="C:mitochondrial inner membrane"/>
    <property type="evidence" value="ECO:0007669"/>
    <property type="project" value="UniProtKB-SubCell"/>
</dbReference>
<reference evidence="6" key="2">
    <citation type="submission" date="2025-09" db="UniProtKB">
        <authorList>
            <consortium name="Ensembl"/>
        </authorList>
    </citation>
    <scope>IDENTIFICATION</scope>
</reference>
<evidence type="ECO:0000256" key="3">
    <source>
        <dbReference type="ARBA" id="ARBA00022692"/>
    </source>
</evidence>
<comment type="subcellular location">
    <subcellularLocation>
        <location evidence="2">Mitochondrion inner membrane</location>
        <topology evidence="2">Single-pass membrane protein</topology>
        <orientation evidence="2">Intermembrane side</orientation>
    </subcellularLocation>
</comment>
<dbReference type="GO" id="GO:0005507">
    <property type="term" value="F:copper ion binding"/>
    <property type="evidence" value="ECO:0007669"/>
    <property type="project" value="InterPro"/>
</dbReference>
<dbReference type="Gene3D" id="2.60.370.10">
    <property type="entry name" value="Ctag/Cox11"/>
    <property type="match status" value="1"/>
</dbReference>
<accession>A0A8C9FTH6</accession>
<comment type="function">
    <text evidence="1">Exerts its effect at some terminal stage of cytochrome c oxidase synthesis, probably by being involved in the insertion of the copper B into subunit I.</text>
</comment>
<dbReference type="InterPro" id="IPR007533">
    <property type="entry name" value="Cyt_c_oxidase_assmbl_CtaG"/>
</dbReference>
<dbReference type="AlphaFoldDB" id="A0A8C9FTH6"/>
<sequence length="97" mass="11046">IKAVPSSLAFGTADNRQAWLSGTSFTVSVPFFSFPMQCFCFEEQWLNPQEEVDMPVFFYIDPEFAEDPKMAKVDSITLSYTFFEAKEGQHLALPGYQ</sequence>
<dbReference type="SUPFAM" id="SSF110111">
    <property type="entry name" value="Ctag/Cox11"/>
    <property type="match status" value="1"/>
</dbReference>
<dbReference type="PANTHER" id="PTHR21320">
    <property type="entry name" value="CYTOCHROME C OXIDASE ASSEMBLY PROTEIN COX11-RELATED"/>
    <property type="match status" value="1"/>
</dbReference>
<evidence type="ECO:0000313" key="7">
    <source>
        <dbReference type="Proteomes" id="UP000694428"/>
    </source>
</evidence>
<dbReference type="Proteomes" id="UP000694428">
    <property type="component" value="Unplaced"/>
</dbReference>
<dbReference type="Pfam" id="PF04442">
    <property type="entry name" value="CtaG_Cox11"/>
    <property type="match status" value="1"/>
</dbReference>
<dbReference type="InterPro" id="IPR023471">
    <property type="entry name" value="CtaG/Cox11_dom_sf"/>
</dbReference>
<keyword evidence="3" id="KW-0812">Transmembrane</keyword>
<evidence type="ECO:0000256" key="4">
    <source>
        <dbReference type="ARBA" id="ARBA00022989"/>
    </source>
</evidence>
<proteinExistence type="predicted"/>
<keyword evidence="7" id="KW-1185">Reference proteome</keyword>
<dbReference type="PANTHER" id="PTHR21320:SF3">
    <property type="entry name" value="CYTOCHROME C OXIDASE ASSEMBLY PROTEIN COX11, MITOCHONDRIAL-RELATED"/>
    <property type="match status" value="1"/>
</dbReference>
<evidence type="ECO:0000313" key="6">
    <source>
        <dbReference type="Ensembl" id="ENSPSTP00000020797.1"/>
    </source>
</evidence>
<reference evidence="6" key="1">
    <citation type="submission" date="2025-08" db="UniProtKB">
        <authorList>
            <consortium name="Ensembl"/>
        </authorList>
    </citation>
    <scope>IDENTIFICATION</scope>
</reference>
<evidence type="ECO:0000256" key="5">
    <source>
        <dbReference type="ARBA" id="ARBA00023136"/>
    </source>
</evidence>
<evidence type="ECO:0000256" key="1">
    <source>
        <dbReference type="ARBA" id="ARBA00004007"/>
    </source>
</evidence>
<protein>
    <submittedName>
        <fullName evidence="6">Uncharacterized protein</fullName>
    </submittedName>
</protein>
<name>A0A8C9FTH6_PAVCR</name>